<dbReference type="PANTHER" id="PTHR40552">
    <property type="entry name" value="AT05186P-RELATED"/>
    <property type="match status" value="1"/>
</dbReference>
<evidence type="ECO:0000256" key="1">
    <source>
        <dbReference type="SAM" id="MobiDB-lite"/>
    </source>
</evidence>
<dbReference type="VEuPathDB" id="VectorBase:GMOY009216"/>
<reference evidence="2" key="1">
    <citation type="submission" date="2020-05" db="UniProtKB">
        <authorList>
            <consortium name="EnsemblMetazoa"/>
        </authorList>
    </citation>
    <scope>IDENTIFICATION</scope>
    <source>
        <strain evidence="2">Yale</strain>
    </source>
</reference>
<dbReference type="AlphaFoldDB" id="A0A1B0G7C3"/>
<feature type="region of interest" description="Disordered" evidence="1">
    <location>
        <begin position="278"/>
        <end position="303"/>
    </location>
</feature>
<accession>A0A1B0G7C3</accession>
<feature type="compositionally biased region" description="Polar residues" evidence="1">
    <location>
        <begin position="278"/>
        <end position="295"/>
    </location>
</feature>
<evidence type="ECO:0000313" key="2">
    <source>
        <dbReference type="EnsemblMetazoa" id="GMOY009216-PA"/>
    </source>
</evidence>
<name>A0A1B0G7C3_GLOMM</name>
<dbReference type="Proteomes" id="UP000092444">
    <property type="component" value="Unassembled WGS sequence"/>
</dbReference>
<evidence type="ECO:0000313" key="3">
    <source>
        <dbReference type="Proteomes" id="UP000092444"/>
    </source>
</evidence>
<dbReference type="PANTHER" id="PTHR40552:SF6">
    <property type="entry name" value="FI09606P-RELATED"/>
    <property type="match status" value="1"/>
</dbReference>
<dbReference type="EMBL" id="CCAG010003824">
    <property type="status" value="NOT_ANNOTATED_CDS"/>
    <property type="molecule type" value="Genomic_DNA"/>
</dbReference>
<dbReference type="EnsemblMetazoa" id="GMOY009216-RA">
    <property type="protein sequence ID" value="GMOY009216-PA"/>
    <property type="gene ID" value="GMOY009216"/>
</dbReference>
<dbReference type="STRING" id="37546.A0A1B0G7C3"/>
<sequence>MWLNERVYFIFDVCGRRTTDFNTDEDEGVPMLIGLKTLDNVNHLILNLSGLNEVDPCSVRGLKVIQLVSPSGNIIQRSYGRSPPGYEIVNNDYAYVAAKLYLSLNPAALLRNRSALPAGVTAFVVSKINQPATWNTGIVDNIICFAANRKGPQAGTSGATGFGLGSSTGTSLFGSTAQSSTGLFGQTTANANENKRLFGPIGGGFGQPASTGFGVTANQQQSSFLAKPFGSATTTGFGSTSTDANNPFAAKTAAPSLFDQSTVASAVPAFGQTNTGFGSFGNTANTQQQQPSLFGQTGADANEPTFALGTGTAANRGLRNFGNTATNISGGRLFGSKPGTNVGVQTD</sequence>
<proteinExistence type="predicted"/>
<keyword evidence="3" id="KW-1185">Reference proteome</keyword>
<protein>
    <submittedName>
        <fullName evidence="2">Uncharacterized protein</fullName>
    </submittedName>
</protein>
<organism evidence="2 3">
    <name type="scientific">Glossina morsitans morsitans</name>
    <name type="common">Savannah tsetse fly</name>
    <dbReference type="NCBI Taxonomy" id="37546"/>
    <lineage>
        <taxon>Eukaryota</taxon>
        <taxon>Metazoa</taxon>
        <taxon>Ecdysozoa</taxon>
        <taxon>Arthropoda</taxon>
        <taxon>Hexapoda</taxon>
        <taxon>Insecta</taxon>
        <taxon>Pterygota</taxon>
        <taxon>Neoptera</taxon>
        <taxon>Endopterygota</taxon>
        <taxon>Diptera</taxon>
        <taxon>Brachycera</taxon>
        <taxon>Muscomorpha</taxon>
        <taxon>Hippoboscoidea</taxon>
        <taxon>Glossinidae</taxon>
        <taxon>Glossina</taxon>
    </lineage>
</organism>